<sequence>MKPFVVAIAGTALLLLFLGNPKQPRKQRSLSLKKGIISASVIHAVRK</sequence>
<proteinExistence type="predicted"/>
<dbReference type="RefSeq" id="WP_162847421.1">
    <property type="nucleotide sequence ID" value="NZ_SNWP01000011.1"/>
</dbReference>
<gene>
    <name evidence="1" type="ORF">BC659_2546</name>
</gene>
<evidence type="ECO:0000313" key="2">
    <source>
        <dbReference type="Proteomes" id="UP000295741"/>
    </source>
</evidence>
<keyword evidence="2" id="KW-1185">Reference proteome</keyword>
<dbReference type="AlphaFoldDB" id="A0A4R6IZC9"/>
<reference evidence="1 2" key="1">
    <citation type="submission" date="2019-03" db="EMBL/GenBank/DDBJ databases">
        <title>Genomic Encyclopedia of Archaeal and Bacterial Type Strains, Phase II (KMG-II): from individual species to whole genera.</title>
        <authorList>
            <person name="Goeker M."/>
        </authorList>
    </citation>
    <scope>NUCLEOTIDE SEQUENCE [LARGE SCALE GENOMIC DNA]</scope>
    <source>
        <strain evidence="1 2">DSM 28323</strain>
    </source>
</reference>
<dbReference type="Proteomes" id="UP000295741">
    <property type="component" value="Unassembled WGS sequence"/>
</dbReference>
<organism evidence="1 2">
    <name type="scientific">Sediminibacterium goheungense</name>
    <dbReference type="NCBI Taxonomy" id="1086393"/>
    <lineage>
        <taxon>Bacteria</taxon>
        <taxon>Pseudomonadati</taxon>
        <taxon>Bacteroidota</taxon>
        <taxon>Chitinophagia</taxon>
        <taxon>Chitinophagales</taxon>
        <taxon>Chitinophagaceae</taxon>
        <taxon>Sediminibacterium</taxon>
    </lineage>
</organism>
<evidence type="ECO:0000313" key="1">
    <source>
        <dbReference type="EMBL" id="TDO27225.1"/>
    </source>
</evidence>
<name>A0A4R6IZC9_9BACT</name>
<dbReference type="EMBL" id="SNWP01000011">
    <property type="protein sequence ID" value="TDO27225.1"/>
    <property type="molecule type" value="Genomic_DNA"/>
</dbReference>
<accession>A0A4R6IZC9</accession>
<protein>
    <submittedName>
        <fullName evidence="1">Uncharacterized protein</fullName>
    </submittedName>
</protein>
<comment type="caution">
    <text evidence="1">The sequence shown here is derived from an EMBL/GenBank/DDBJ whole genome shotgun (WGS) entry which is preliminary data.</text>
</comment>